<keyword evidence="1" id="KW-0472">Membrane</keyword>
<comment type="caution">
    <text evidence="2">The sequence shown here is derived from an EMBL/GenBank/DDBJ whole genome shotgun (WGS) entry which is preliminary data.</text>
</comment>
<feature type="transmembrane region" description="Helical" evidence="1">
    <location>
        <begin position="20"/>
        <end position="38"/>
    </location>
</feature>
<dbReference type="EMBL" id="PSQE01000002">
    <property type="protein sequence ID" value="RHN73462.1"/>
    <property type="molecule type" value="Genomic_DNA"/>
</dbReference>
<accession>A0A396J800</accession>
<evidence type="ECO:0000313" key="2">
    <source>
        <dbReference type="EMBL" id="RHN73462.1"/>
    </source>
</evidence>
<organism evidence="2">
    <name type="scientific">Medicago truncatula</name>
    <name type="common">Barrel medic</name>
    <name type="synonym">Medicago tribuloides</name>
    <dbReference type="NCBI Taxonomy" id="3880"/>
    <lineage>
        <taxon>Eukaryota</taxon>
        <taxon>Viridiplantae</taxon>
        <taxon>Streptophyta</taxon>
        <taxon>Embryophyta</taxon>
        <taxon>Tracheophyta</taxon>
        <taxon>Spermatophyta</taxon>
        <taxon>Magnoliopsida</taxon>
        <taxon>eudicotyledons</taxon>
        <taxon>Gunneridae</taxon>
        <taxon>Pentapetalae</taxon>
        <taxon>rosids</taxon>
        <taxon>fabids</taxon>
        <taxon>Fabales</taxon>
        <taxon>Fabaceae</taxon>
        <taxon>Papilionoideae</taxon>
        <taxon>50 kb inversion clade</taxon>
        <taxon>NPAAA clade</taxon>
        <taxon>Hologalegina</taxon>
        <taxon>IRL clade</taxon>
        <taxon>Trifolieae</taxon>
        <taxon>Medicago</taxon>
    </lineage>
</organism>
<evidence type="ECO:0000256" key="1">
    <source>
        <dbReference type="SAM" id="Phobius"/>
    </source>
</evidence>
<dbReference type="Gramene" id="rna9277">
    <property type="protein sequence ID" value="RHN73462.1"/>
    <property type="gene ID" value="gene9277"/>
</dbReference>
<gene>
    <name evidence="2" type="ORF">MtrunA17_Chr2g0298741</name>
</gene>
<name>A0A396J800_MEDTR</name>
<keyword evidence="1" id="KW-1133">Transmembrane helix</keyword>
<protein>
    <submittedName>
        <fullName evidence="2">Uncharacterized protein</fullName>
    </submittedName>
</protein>
<sequence>MFDELHWYLQNKGCQMPHLTIFETCLLLSSPSLAALAANNKKY</sequence>
<dbReference type="AlphaFoldDB" id="A0A396J800"/>
<reference evidence="2" key="1">
    <citation type="journal article" date="2018" name="Nat. Plants">
        <title>Whole-genome landscape of Medicago truncatula symbiotic genes.</title>
        <authorList>
            <person name="Pecrix Y."/>
            <person name="Gamas P."/>
            <person name="Carrere S."/>
        </authorList>
    </citation>
    <scope>NUCLEOTIDE SEQUENCE</scope>
    <source>
        <tissue evidence="2">Leaves</tissue>
    </source>
</reference>
<keyword evidence="1" id="KW-0812">Transmembrane</keyword>
<proteinExistence type="predicted"/>
<dbReference type="Proteomes" id="UP000265566">
    <property type="component" value="Chromosome 2"/>
</dbReference>